<feature type="compositionally biased region" description="Basic and acidic residues" evidence="1">
    <location>
        <begin position="148"/>
        <end position="161"/>
    </location>
</feature>
<evidence type="ECO:0000313" key="3">
    <source>
        <dbReference type="Proteomes" id="UP000746747"/>
    </source>
</evidence>
<dbReference type="EMBL" id="CAKAEH010000845">
    <property type="protein sequence ID" value="CAG9532046.1"/>
    <property type="molecule type" value="Genomic_DNA"/>
</dbReference>
<protein>
    <submittedName>
        <fullName evidence="2">Uncharacterized protein</fullName>
    </submittedName>
</protein>
<evidence type="ECO:0000313" key="2">
    <source>
        <dbReference type="EMBL" id="CAG9532046.1"/>
    </source>
</evidence>
<organism evidence="2 3">
    <name type="scientific">Cercopithifilaria johnstoni</name>
    <dbReference type="NCBI Taxonomy" id="2874296"/>
    <lineage>
        <taxon>Eukaryota</taxon>
        <taxon>Metazoa</taxon>
        <taxon>Ecdysozoa</taxon>
        <taxon>Nematoda</taxon>
        <taxon>Chromadorea</taxon>
        <taxon>Rhabditida</taxon>
        <taxon>Spirurina</taxon>
        <taxon>Spiruromorpha</taxon>
        <taxon>Filarioidea</taxon>
        <taxon>Onchocercidae</taxon>
        <taxon>Cercopithifilaria</taxon>
    </lineage>
</organism>
<reference evidence="2" key="1">
    <citation type="submission" date="2021-09" db="EMBL/GenBank/DDBJ databases">
        <authorList>
            <consortium name="Pathogen Informatics"/>
        </authorList>
    </citation>
    <scope>NUCLEOTIDE SEQUENCE</scope>
</reference>
<feature type="region of interest" description="Disordered" evidence="1">
    <location>
        <begin position="125"/>
        <end position="167"/>
    </location>
</feature>
<feature type="non-terminal residue" evidence="2">
    <location>
        <position position="1"/>
    </location>
</feature>
<keyword evidence="3" id="KW-1185">Reference proteome</keyword>
<dbReference type="Gene3D" id="1.25.40.470">
    <property type="match status" value="1"/>
</dbReference>
<accession>A0A8J2LXH9</accession>
<dbReference type="AlphaFoldDB" id="A0A8J2LXH9"/>
<dbReference type="Proteomes" id="UP000746747">
    <property type="component" value="Unassembled WGS sequence"/>
</dbReference>
<feature type="non-terminal residue" evidence="2">
    <location>
        <position position="167"/>
    </location>
</feature>
<dbReference type="OrthoDB" id="10261470at2759"/>
<evidence type="ECO:0000256" key="1">
    <source>
        <dbReference type="SAM" id="MobiDB-lite"/>
    </source>
</evidence>
<comment type="caution">
    <text evidence="2">The sequence shown here is derived from an EMBL/GenBank/DDBJ whole genome shotgun (WGS) entry which is preliminary data.</text>
</comment>
<gene>
    <name evidence="2" type="ORF">CJOHNSTONI_LOCUS2389</name>
</gene>
<sequence>DVNGHYQTALLLGDVDERIKILKDVGQTSLAYLTAATHGFSEEAKQLKEELLAKGQNLPPVDPNARLLIPPPPIKQMEDNWPLLTMSRGPFDAHLITGNLANVGDKASRVAAPFAHTDGDVDVAGDAWGGDDLMLDEEGNPDIDEDEMHSATSEKENKEGGWDVSAD</sequence>
<feature type="compositionally biased region" description="Acidic residues" evidence="1">
    <location>
        <begin position="133"/>
        <end position="147"/>
    </location>
</feature>
<proteinExistence type="predicted"/>
<name>A0A8J2LXH9_9BILA</name>